<keyword evidence="6" id="KW-0460">Magnesium</keyword>
<sequence>MGTIKSKLNHHNYTHNHKRLLMVGLDSSGKTSIANRFIYGNETYVYPVLPTKGYTVYKMVYKGQSYTLWDCGGSKRFRDLWRNHYAGTYGLIFVVDASDRYRMGEAKDVLHTIAMDREMEDVVVVVLANKQDVPNAMKAKEIEFALDMNRLNQQHWHIHEVCAMNGYKLDDCLLPFRLKLKAKPTLSRKVCAMNGYKLDDCLLPFRLKLKAKPTLSRTNRLVLYMARDVRTTSTAHQRVYQMTYKRQSYILWDYEILVKGSGIYYAGTYVLIRVVNASDRYRMDEVRIAMDRKMEDVVVVVLANKQDVPNDMAILT</sequence>
<keyword evidence="8" id="KW-1185">Reference proteome</keyword>
<dbReference type="EMBL" id="CAJPVJ010001878">
    <property type="protein sequence ID" value="CAG2165433.1"/>
    <property type="molecule type" value="Genomic_DNA"/>
</dbReference>
<dbReference type="Proteomes" id="UP000728032">
    <property type="component" value="Unassembled WGS sequence"/>
</dbReference>
<dbReference type="GO" id="GO:0046872">
    <property type="term" value="F:metal ion binding"/>
    <property type="evidence" value="ECO:0007669"/>
    <property type="project" value="UniProtKB-KW"/>
</dbReference>
<dbReference type="SMART" id="SM00177">
    <property type="entry name" value="ARF"/>
    <property type="match status" value="1"/>
</dbReference>
<reference evidence="7" key="1">
    <citation type="submission" date="2020-11" db="EMBL/GenBank/DDBJ databases">
        <authorList>
            <person name="Tran Van P."/>
        </authorList>
    </citation>
    <scope>NUCLEOTIDE SEQUENCE</scope>
</reference>
<evidence type="ECO:0000313" key="8">
    <source>
        <dbReference type="Proteomes" id="UP000728032"/>
    </source>
</evidence>
<dbReference type="Gene3D" id="3.40.50.300">
    <property type="entry name" value="P-loop containing nucleotide triphosphate hydrolases"/>
    <property type="match status" value="2"/>
</dbReference>
<keyword evidence="3 5" id="KW-0547">Nucleotide-binding</keyword>
<evidence type="ECO:0000256" key="6">
    <source>
        <dbReference type="PIRSR" id="PIRSR606689-2"/>
    </source>
</evidence>
<feature type="binding site" evidence="5">
    <location>
        <begin position="24"/>
        <end position="31"/>
    </location>
    <ligand>
        <name>GTP</name>
        <dbReference type="ChEBI" id="CHEBI:37565"/>
    </ligand>
</feature>
<dbReference type="Pfam" id="PF00025">
    <property type="entry name" value="Arf"/>
    <property type="match status" value="2"/>
</dbReference>
<dbReference type="GO" id="GO:0003924">
    <property type="term" value="F:GTPase activity"/>
    <property type="evidence" value="ECO:0007669"/>
    <property type="project" value="InterPro"/>
</dbReference>
<dbReference type="SMART" id="SM00178">
    <property type="entry name" value="SAR"/>
    <property type="match status" value="1"/>
</dbReference>
<dbReference type="FunFam" id="3.40.50.300:FF:001166">
    <property type="entry name" value="ADP-ribosylation factor D"/>
    <property type="match status" value="1"/>
</dbReference>
<dbReference type="NCBIfam" id="TIGR00231">
    <property type="entry name" value="small_GTP"/>
    <property type="match status" value="1"/>
</dbReference>
<protein>
    <recommendedName>
        <fullName evidence="2">ADP-ribosylation factor-like protein 6</fullName>
    </recommendedName>
</protein>
<evidence type="ECO:0000256" key="3">
    <source>
        <dbReference type="ARBA" id="ARBA00022741"/>
    </source>
</evidence>
<evidence type="ECO:0000313" key="7">
    <source>
        <dbReference type="EMBL" id="CAD7644997.1"/>
    </source>
</evidence>
<organism evidence="7">
    <name type="scientific">Oppiella nova</name>
    <dbReference type="NCBI Taxonomy" id="334625"/>
    <lineage>
        <taxon>Eukaryota</taxon>
        <taxon>Metazoa</taxon>
        <taxon>Ecdysozoa</taxon>
        <taxon>Arthropoda</taxon>
        <taxon>Chelicerata</taxon>
        <taxon>Arachnida</taxon>
        <taxon>Acari</taxon>
        <taxon>Acariformes</taxon>
        <taxon>Sarcoptiformes</taxon>
        <taxon>Oribatida</taxon>
        <taxon>Brachypylina</taxon>
        <taxon>Oppioidea</taxon>
        <taxon>Oppiidae</taxon>
        <taxon>Oppiella</taxon>
    </lineage>
</organism>
<dbReference type="SUPFAM" id="SSF52540">
    <property type="entry name" value="P-loop containing nucleoside triphosphate hydrolases"/>
    <property type="match status" value="2"/>
</dbReference>
<feature type="binding site" evidence="6">
    <location>
        <position position="51"/>
    </location>
    <ligand>
        <name>Mg(2+)</name>
        <dbReference type="ChEBI" id="CHEBI:18420"/>
    </ligand>
</feature>
<dbReference type="InterPro" id="IPR027417">
    <property type="entry name" value="P-loop_NTPase"/>
</dbReference>
<gene>
    <name evidence="7" type="ORF">ONB1V03_LOCUS4975</name>
</gene>
<feature type="binding site" evidence="6">
    <location>
        <position position="31"/>
    </location>
    <ligand>
        <name>Mg(2+)</name>
        <dbReference type="ChEBI" id="CHEBI:18420"/>
    </ligand>
</feature>
<comment type="similarity">
    <text evidence="1">Belongs to the small GTPase superfamily. Arf family.</text>
</comment>
<dbReference type="GO" id="GO:0016192">
    <property type="term" value="P:vesicle-mediated transport"/>
    <property type="evidence" value="ECO:0007669"/>
    <property type="project" value="UniProtKB-ARBA"/>
</dbReference>
<dbReference type="PANTHER" id="PTHR11711">
    <property type="entry name" value="ADP RIBOSYLATION FACTOR-RELATED"/>
    <property type="match status" value="1"/>
</dbReference>
<evidence type="ECO:0000256" key="1">
    <source>
        <dbReference type="ARBA" id="ARBA00010290"/>
    </source>
</evidence>
<dbReference type="OrthoDB" id="25466at2759"/>
<dbReference type="InterPro" id="IPR006689">
    <property type="entry name" value="Small_GTPase_ARF/SAR"/>
</dbReference>
<dbReference type="InterPro" id="IPR024156">
    <property type="entry name" value="Small_GTPase_ARF"/>
</dbReference>
<dbReference type="PROSITE" id="PS51417">
    <property type="entry name" value="ARF"/>
    <property type="match status" value="1"/>
</dbReference>
<keyword evidence="4 5" id="KW-0342">GTP-binding</keyword>
<keyword evidence="6" id="KW-0479">Metal-binding</keyword>
<dbReference type="AlphaFoldDB" id="A0A7R9LNW9"/>
<dbReference type="GO" id="GO:0005525">
    <property type="term" value="F:GTP binding"/>
    <property type="evidence" value="ECO:0007669"/>
    <property type="project" value="UniProtKB-KW"/>
</dbReference>
<name>A0A7R9LNW9_9ACAR</name>
<dbReference type="GO" id="GO:0051649">
    <property type="term" value="P:establishment of localization in cell"/>
    <property type="evidence" value="ECO:0007669"/>
    <property type="project" value="UniProtKB-ARBA"/>
</dbReference>
<feature type="binding site" evidence="5">
    <location>
        <begin position="129"/>
        <end position="132"/>
    </location>
    <ligand>
        <name>GTP</name>
        <dbReference type="ChEBI" id="CHEBI:37565"/>
    </ligand>
</feature>
<dbReference type="PRINTS" id="PR00328">
    <property type="entry name" value="SAR1GTPBP"/>
</dbReference>
<dbReference type="CDD" id="cd00878">
    <property type="entry name" value="Arf_Arl"/>
    <property type="match status" value="1"/>
</dbReference>
<proteinExistence type="inferred from homology"/>
<dbReference type="EMBL" id="OC916703">
    <property type="protein sequence ID" value="CAD7644997.1"/>
    <property type="molecule type" value="Genomic_DNA"/>
</dbReference>
<evidence type="ECO:0000256" key="5">
    <source>
        <dbReference type="PIRSR" id="PIRSR606689-1"/>
    </source>
</evidence>
<feature type="binding site" evidence="5">
    <location>
        <position position="73"/>
    </location>
    <ligand>
        <name>GTP</name>
        <dbReference type="ChEBI" id="CHEBI:37565"/>
    </ligand>
</feature>
<evidence type="ECO:0000256" key="4">
    <source>
        <dbReference type="ARBA" id="ARBA00023134"/>
    </source>
</evidence>
<evidence type="ECO:0000256" key="2">
    <source>
        <dbReference type="ARBA" id="ARBA00019766"/>
    </source>
</evidence>
<accession>A0A7R9LNW9</accession>
<dbReference type="InterPro" id="IPR005225">
    <property type="entry name" value="Small_GTP-bd"/>
</dbReference>